<evidence type="ECO:0000259" key="2">
    <source>
        <dbReference type="PROSITE" id="PS51192"/>
    </source>
</evidence>
<name>A0A1M4TMW7_9BACT</name>
<evidence type="ECO:0000313" key="4">
    <source>
        <dbReference type="Proteomes" id="UP000184368"/>
    </source>
</evidence>
<dbReference type="Gene3D" id="3.40.50.300">
    <property type="entry name" value="P-loop containing nucleotide triphosphate hydrolases"/>
    <property type="match status" value="2"/>
</dbReference>
<dbReference type="SMART" id="SM00487">
    <property type="entry name" value="DEXDc"/>
    <property type="match status" value="1"/>
</dbReference>
<feature type="domain" description="Helicase ATP-binding" evidence="2">
    <location>
        <begin position="231"/>
        <end position="421"/>
    </location>
</feature>
<dbReference type="GO" id="GO:0005524">
    <property type="term" value="F:ATP binding"/>
    <property type="evidence" value="ECO:0007669"/>
    <property type="project" value="UniProtKB-KW"/>
</dbReference>
<organism evidence="3 4">
    <name type="scientific">Cnuella takakiae</name>
    <dbReference type="NCBI Taxonomy" id="1302690"/>
    <lineage>
        <taxon>Bacteria</taxon>
        <taxon>Pseudomonadati</taxon>
        <taxon>Bacteroidota</taxon>
        <taxon>Chitinophagia</taxon>
        <taxon>Chitinophagales</taxon>
        <taxon>Chitinophagaceae</taxon>
        <taxon>Cnuella</taxon>
    </lineage>
</organism>
<dbReference type="PANTHER" id="PTHR47396:SF1">
    <property type="entry name" value="ATP-DEPENDENT HELICASE IRC3-RELATED"/>
    <property type="match status" value="1"/>
</dbReference>
<protein>
    <submittedName>
        <fullName evidence="3">Type I restriction enzyme, R subunit</fullName>
    </submittedName>
</protein>
<dbReference type="RefSeq" id="WP_083596314.1">
    <property type="nucleotide sequence ID" value="NZ_FQUO01000001.1"/>
</dbReference>
<dbReference type="GO" id="GO:0003677">
    <property type="term" value="F:DNA binding"/>
    <property type="evidence" value="ECO:0007669"/>
    <property type="project" value="UniProtKB-KW"/>
</dbReference>
<dbReference type="InterPro" id="IPR014001">
    <property type="entry name" value="Helicase_ATP-bd"/>
</dbReference>
<dbReference type="InterPro" id="IPR013670">
    <property type="entry name" value="EcoEI_R_C_dom"/>
</dbReference>
<dbReference type="EMBL" id="FQUO01000001">
    <property type="protein sequence ID" value="SHE45735.1"/>
    <property type="molecule type" value="Genomic_DNA"/>
</dbReference>
<feature type="compositionally biased region" description="Polar residues" evidence="1">
    <location>
        <begin position="162"/>
        <end position="173"/>
    </location>
</feature>
<dbReference type="AlphaFoldDB" id="A0A1M4TMW7"/>
<evidence type="ECO:0000313" key="3">
    <source>
        <dbReference type="EMBL" id="SHE45735.1"/>
    </source>
</evidence>
<dbReference type="InterPro" id="IPR007409">
    <property type="entry name" value="Restrct_endonuc_type1_HsdR_N"/>
</dbReference>
<dbReference type="Pfam" id="PF08463">
    <property type="entry name" value="EcoEI_R_C"/>
    <property type="match status" value="1"/>
</dbReference>
<dbReference type="OrthoDB" id="9759819at2"/>
<dbReference type="InterPro" id="IPR006935">
    <property type="entry name" value="Helicase/UvrB_N"/>
</dbReference>
<sequence>MNQNPEQLARDRIDNQLTAAGWTIQSRKTINLAAATGVAVREYSTEVGPADYILFINRQPIGVIEAKREEEAVRLTTVEEQSGEYAHARIKYFPESSKPFVYESTGEVTRFTDYRDPKPRSRPVFSFHRPETLERWLQEGKTFRARLHDIPAAHPDLPEGKATNTQPKASPNPSEGGALAIAQPLPVSNSANTKDSSQSRPGAPALPSLREGPGMGHLRDCQITAITNLERSFREARPKALVQMATGSGKTFTAITSIYRLLKFARAGRILFLVNTKNLGEQAEQEFRRYEPQDDNRLFPELYGVSRLTSSYIPPDSQVYISTIQRLYSILKGTELDEGDEEDPALGAGWKRKEPLPVVYNEKIPVEFFDVIVIDECHQSIYNLWKQVLDYFDAFQVGLTATPDNRTFGYFEKNIVSDYGYKKAVEDGVLVPYNVFEIETKITKEGAKLSLGEYIDHREKLTRKKFWNQLDEDVEYSNKQLDDKVVNPNQITLIIQAVRDALPQMFPDRIGPDGQFEVPKMLIFAKSDSHADDIINIVRREWAEENRFCKKITYRTAEGPEKEDPKTVLQQFRNSYYPRIAVTVDMIATGTDIRPLEVLLFMRDVKSRSYYEQMKGRGTRTCSLDELRLTGTRAAKYTKDHFVIIDSIGVERSQKTDSRPLEKKPGMSLKEVLETIAIGGHRDEELLTTLANRLIRLDRQISDKEREAFAQKAGGKSIKAVVKDLLNAYDPDEVESSKFKVQSQHPEASSEELQSLITNHHSQLLEQATAVFNAPDLRSYILDVRKKYDQYIDHINLDEVTRMGWVADTAAAAETLAQDFAQWIDAHKEEIAALQVFYSQPYQRRELSYAALKDLAEIIKRDKPTLAPLPVWKAYEQLDKVSGQPKNELAALVALVRRVSGMDKVLTPWDRTVDRNFQDWIFKKQAGQLKFTEAQVQWLRMIKDAIAASFHLDRDDFELDPFNKQGGLGRMWQLFGEETDALIEELNESLVA</sequence>
<feature type="region of interest" description="Disordered" evidence="1">
    <location>
        <begin position="152"/>
        <end position="217"/>
    </location>
</feature>
<gene>
    <name evidence="3" type="ORF">SAMN05444008_101447</name>
</gene>
<dbReference type="SUPFAM" id="SSF52540">
    <property type="entry name" value="P-loop containing nucleoside triphosphate hydrolases"/>
    <property type="match status" value="2"/>
</dbReference>
<keyword evidence="4" id="KW-1185">Reference proteome</keyword>
<feature type="compositionally biased region" description="Polar residues" evidence="1">
    <location>
        <begin position="186"/>
        <end position="200"/>
    </location>
</feature>
<reference evidence="3 4" key="1">
    <citation type="submission" date="2016-11" db="EMBL/GenBank/DDBJ databases">
        <authorList>
            <person name="Jaros S."/>
            <person name="Januszkiewicz K."/>
            <person name="Wedrychowicz H."/>
        </authorList>
    </citation>
    <scope>NUCLEOTIDE SEQUENCE [LARGE SCALE GENOMIC DNA]</scope>
    <source>
        <strain evidence="3 4">DSM 26897</strain>
    </source>
</reference>
<dbReference type="GO" id="GO:0009035">
    <property type="term" value="F:type I site-specific deoxyribonuclease activity"/>
    <property type="evidence" value="ECO:0007669"/>
    <property type="project" value="UniProtKB-EC"/>
</dbReference>
<dbReference type="PANTHER" id="PTHR47396">
    <property type="entry name" value="TYPE I RESTRICTION ENZYME ECOKI R PROTEIN"/>
    <property type="match status" value="1"/>
</dbReference>
<dbReference type="InterPro" id="IPR027417">
    <property type="entry name" value="P-loop_NTPase"/>
</dbReference>
<dbReference type="InterPro" id="IPR001650">
    <property type="entry name" value="Helicase_C-like"/>
</dbReference>
<dbReference type="PROSITE" id="PS51192">
    <property type="entry name" value="HELICASE_ATP_BIND_1"/>
    <property type="match status" value="1"/>
</dbReference>
<dbReference type="Pfam" id="PF04851">
    <property type="entry name" value="ResIII"/>
    <property type="match status" value="1"/>
</dbReference>
<dbReference type="GO" id="GO:0009307">
    <property type="term" value="P:DNA restriction-modification system"/>
    <property type="evidence" value="ECO:0007669"/>
    <property type="project" value="UniProtKB-KW"/>
</dbReference>
<dbReference type="Proteomes" id="UP000184368">
    <property type="component" value="Unassembled WGS sequence"/>
</dbReference>
<dbReference type="CDD" id="cd18032">
    <property type="entry name" value="DEXHc_RE_I_III_res"/>
    <property type="match status" value="1"/>
</dbReference>
<dbReference type="GO" id="GO:0005829">
    <property type="term" value="C:cytosol"/>
    <property type="evidence" value="ECO:0007669"/>
    <property type="project" value="TreeGrafter"/>
</dbReference>
<evidence type="ECO:0000256" key="1">
    <source>
        <dbReference type="SAM" id="MobiDB-lite"/>
    </source>
</evidence>
<dbReference type="Pfam" id="PF04313">
    <property type="entry name" value="HSDR_N"/>
    <property type="match status" value="1"/>
</dbReference>
<dbReference type="InterPro" id="IPR050742">
    <property type="entry name" value="Helicase_Restrict-Modif_Enz"/>
</dbReference>
<proteinExistence type="predicted"/>
<accession>A0A1M4TMW7</accession>
<dbReference type="Pfam" id="PF00271">
    <property type="entry name" value="Helicase_C"/>
    <property type="match status" value="1"/>
</dbReference>
<dbReference type="Gene3D" id="3.90.1570.30">
    <property type="match status" value="1"/>
</dbReference>